<dbReference type="Proteomes" id="UP000576225">
    <property type="component" value="Unassembled WGS sequence"/>
</dbReference>
<dbReference type="InterPro" id="IPR008979">
    <property type="entry name" value="Galactose-bd-like_sf"/>
</dbReference>
<dbReference type="SUPFAM" id="SSF49785">
    <property type="entry name" value="Galactose-binding domain-like"/>
    <property type="match status" value="1"/>
</dbReference>
<evidence type="ECO:0000313" key="2">
    <source>
        <dbReference type="EMBL" id="NMD85425.1"/>
    </source>
</evidence>
<name>A0A848AQ71_9BACT</name>
<dbReference type="GO" id="GO:0005975">
    <property type="term" value="P:carbohydrate metabolic process"/>
    <property type="evidence" value="ECO:0007669"/>
    <property type="project" value="InterPro"/>
</dbReference>
<dbReference type="PANTHER" id="PTHR42732:SF1">
    <property type="entry name" value="BETA-MANNOSIDASE"/>
    <property type="match status" value="1"/>
</dbReference>
<evidence type="ECO:0000259" key="1">
    <source>
        <dbReference type="Pfam" id="PF02836"/>
    </source>
</evidence>
<organism evidence="2 3">
    <name type="scientific">Victivallis vadensis</name>
    <dbReference type="NCBI Taxonomy" id="172901"/>
    <lineage>
        <taxon>Bacteria</taxon>
        <taxon>Pseudomonadati</taxon>
        <taxon>Lentisphaerota</taxon>
        <taxon>Lentisphaeria</taxon>
        <taxon>Victivallales</taxon>
        <taxon>Victivallaceae</taxon>
        <taxon>Victivallis</taxon>
    </lineage>
</organism>
<evidence type="ECO:0000313" key="3">
    <source>
        <dbReference type="Proteomes" id="UP000576225"/>
    </source>
</evidence>
<dbReference type="GO" id="GO:0004553">
    <property type="term" value="F:hydrolase activity, hydrolyzing O-glycosyl compounds"/>
    <property type="evidence" value="ECO:0007669"/>
    <property type="project" value="InterPro"/>
</dbReference>
<reference evidence="2 3" key="1">
    <citation type="submission" date="2020-04" db="EMBL/GenBank/DDBJ databases">
        <authorList>
            <person name="Hitch T.C.A."/>
            <person name="Wylensek D."/>
            <person name="Clavel T."/>
        </authorList>
    </citation>
    <scope>NUCLEOTIDE SEQUENCE [LARGE SCALE GENOMIC DNA]</scope>
    <source>
        <strain evidence="2 3">COR2-253-APC-1A</strain>
    </source>
</reference>
<gene>
    <name evidence="2" type="ORF">HF882_02385</name>
</gene>
<dbReference type="AlphaFoldDB" id="A0A848AQ71"/>
<dbReference type="InterPro" id="IPR006101">
    <property type="entry name" value="Glyco_hydro_2"/>
</dbReference>
<dbReference type="SUPFAM" id="SSF51445">
    <property type="entry name" value="(Trans)glycosidases"/>
    <property type="match status" value="1"/>
</dbReference>
<dbReference type="RefSeq" id="WP_168961458.1">
    <property type="nucleotide sequence ID" value="NZ_JABAEW010000003.1"/>
</dbReference>
<sequence>MYKDSTLIPFNDHWSFKAPGAQKEENVTLPHAWNDVGWQYEEWQPDKKPGTGIYTKQLQNLPAGDLALKFEGVSAYAKIFLNGKIIAENLGAYKPFVVPLEELKRDGHDILKIEVTDKASLPLLQAREQTEFQKSPRYKLWQIPLGSSPFAGGIWRNVMLVQNANCRIDDLQIESSVDELNISAKIPAGCKLIPEMANARISGLRIHKPDAVAWSPAHPELHMLKLHLKKNGKTIQTIEMETAFMEFTIRNSEFYLNGKPYFLRGQNGFPHCNVPHDKEYISRYVSAVKAQGVEISRFHTEPPSHAWLDECDRQGIMVIFEMAIHGSVGCYPFDREEFLANAEAEMIALVREYRRHPSIVMWSLGNEMIVSSERDAGLAPILFEILDSWTHRLHEYDPRPVIPSSNGDGVDLVRRNVGDVDSVHQYGGWYVETLRDLINYEKIVRKNDTTFQPIIVTESVAAYNNDEGLFFIRGTDIRQNKVVRQRMGKLDGTAEEDQAVQAFILKEYAETLWRLRRPDSALAGYIPFGQYTWFARPFDKGPEGIRPKVIWETYRRVLGPCHIQLECWNRHVFAGDELPVTLRFYHENVELPEDLNMTVVIRQNRLILLQKTFQVRYHHSFAEMVSLPVSEPNGSLLTATAYYEGDIIAENILEIKFYPHQEIPGGFLCYDPAQLLPVPPPCRTDNFDNLNTKILVLGPFSFDSKVERNAKRLLEFAESGGRLVILEQNPNGYTENLLGSGIGIIRKLQPYWSRWAKNYTRYTDRADLTCSAHYSMKGVGSSDLERWNIDTYLASCYISAENLLPDDIVVLSVCDGLADSELMPVKHPDLEPDSSILMLERRHGCGSILICQALVGSKSKCDPVATVIFKNLVSL</sequence>
<dbReference type="InterPro" id="IPR051913">
    <property type="entry name" value="GH2_Domain-Containing"/>
</dbReference>
<dbReference type="PRINTS" id="PR00132">
    <property type="entry name" value="GLHYDRLASE2"/>
</dbReference>
<dbReference type="InterPro" id="IPR017853">
    <property type="entry name" value="GH"/>
</dbReference>
<dbReference type="Gene3D" id="2.60.120.260">
    <property type="entry name" value="Galactose-binding domain-like"/>
    <property type="match status" value="1"/>
</dbReference>
<dbReference type="InterPro" id="IPR006103">
    <property type="entry name" value="Glyco_hydro_2_cat"/>
</dbReference>
<accession>A0A848AQ71</accession>
<feature type="domain" description="Glycoside hydrolase family 2 catalytic" evidence="1">
    <location>
        <begin position="248"/>
        <end position="470"/>
    </location>
</feature>
<dbReference type="EMBL" id="JABAEW010000003">
    <property type="protein sequence ID" value="NMD85425.1"/>
    <property type="molecule type" value="Genomic_DNA"/>
</dbReference>
<dbReference type="PANTHER" id="PTHR42732">
    <property type="entry name" value="BETA-GALACTOSIDASE"/>
    <property type="match status" value="1"/>
</dbReference>
<proteinExistence type="predicted"/>
<dbReference type="Pfam" id="PF02836">
    <property type="entry name" value="Glyco_hydro_2_C"/>
    <property type="match status" value="1"/>
</dbReference>
<protein>
    <recommendedName>
        <fullName evidence="1">Glycoside hydrolase family 2 catalytic domain-containing protein</fullName>
    </recommendedName>
</protein>
<comment type="caution">
    <text evidence="2">The sequence shown here is derived from an EMBL/GenBank/DDBJ whole genome shotgun (WGS) entry which is preliminary data.</text>
</comment>
<dbReference type="Gene3D" id="3.20.20.80">
    <property type="entry name" value="Glycosidases"/>
    <property type="match status" value="1"/>
</dbReference>